<dbReference type="SUPFAM" id="SSF48452">
    <property type="entry name" value="TPR-like"/>
    <property type="match status" value="1"/>
</dbReference>
<organism evidence="1 2">
    <name type="scientific">Marivirga atlantica</name>
    <dbReference type="NCBI Taxonomy" id="1548457"/>
    <lineage>
        <taxon>Bacteria</taxon>
        <taxon>Pseudomonadati</taxon>
        <taxon>Bacteroidota</taxon>
        <taxon>Cytophagia</taxon>
        <taxon>Cytophagales</taxon>
        <taxon>Marivirgaceae</taxon>
        <taxon>Marivirga</taxon>
    </lineage>
</organism>
<proteinExistence type="predicted"/>
<name>A0A937DHC1_9BACT</name>
<dbReference type="Proteomes" id="UP000642920">
    <property type="component" value="Unassembled WGS sequence"/>
</dbReference>
<protein>
    <submittedName>
        <fullName evidence="1">Uncharacterized protein</fullName>
    </submittedName>
</protein>
<dbReference type="RefSeq" id="WP_201916850.1">
    <property type="nucleotide sequence ID" value="NZ_JAERQG010000001.1"/>
</dbReference>
<reference evidence="1" key="1">
    <citation type="submission" date="2021-01" db="EMBL/GenBank/DDBJ databases">
        <title>Marivirga sp. nov., isolated from intertidal surface sediments.</title>
        <authorList>
            <person name="Zhang M."/>
        </authorList>
    </citation>
    <scope>NUCLEOTIDE SEQUENCE</scope>
    <source>
        <strain evidence="1">SM1354</strain>
    </source>
</reference>
<accession>A0A937DHC1</accession>
<sequence>MKKLILSIALVFAVVIVKANDSSAYIKAMKAKIEQFNKSQSLEELQASANAFERIAQKEATEWLPLYYAAFGYVKMGFNETLSLDEKDIYLNKAIVLVENAEEISPNNSELTALKGYALMGKLTADAASRGQTLSPQVMQTFGKAIQQNPENPRALYLMAQMEYGMAQFFGSGTEKACAMTQQSISLFEKNPSEGIMPSWGLGGAKAMLSRCQ</sequence>
<dbReference type="Gene3D" id="1.25.40.10">
    <property type="entry name" value="Tetratricopeptide repeat domain"/>
    <property type="match status" value="1"/>
</dbReference>
<evidence type="ECO:0000313" key="2">
    <source>
        <dbReference type="Proteomes" id="UP000642920"/>
    </source>
</evidence>
<dbReference type="AlphaFoldDB" id="A0A937DHC1"/>
<dbReference type="InterPro" id="IPR011990">
    <property type="entry name" value="TPR-like_helical_dom_sf"/>
</dbReference>
<keyword evidence="2" id="KW-1185">Reference proteome</keyword>
<dbReference type="EMBL" id="JAERQG010000001">
    <property type="protein sequence ID" value="MBL0763835.1"/>
    <property type="molecule type" value="Genomic_DNA"/>
</dbReference>
<evidence type="ECO:0000313" key="1">
    <source>
        <dbReference type="EMBL" id="MBL0763835.1"/>
    </source>
</evidence>
<gene>
    <name evidence="1" type="ORF">JKP34_01150</name>
</gene>
<comment type="caution">
    <text evidence="1">The sequence shown here is derived from an EMBL/GenBank/DDBJ whole genome shotgun (WGS) entry which is preliminary data.</text>
</comment>